<dbReference type="RefSeq" id="WP_154546246.1">
    <property type="nucleotide sequence ID" value="NZ_JAQYQY010000014.1"/>
</dbReference>
<keyword evidence="2" id="KW-1003">Cell membrane</keyword>
<accession>A0A7K0K501</accession>
<feature type="compositionally biased region" description="Basic and acidic residues" evidence="6">
    <location>
        <begin position="356"/>
        <end position="368"/>
    </location>
</feature>
<feature type="transmembrane region" description="Helical" evidence="7">
    <location>
        <begin position="202"/>
        <end position="224"/>
    </location>
</feature>
<evidence type="ECO:0000256" key="1">
    <source>
        <dbReference type="ARBA" id="ARBA00004651"/>
    </source>
</evidence>
<dbReference type="PANTHER" id="PTHR30213">
    <property type="entry name" value="INNER MEMBRANE PROTEIN YHJD"/>
    <property type="match status" value="1"/>
</dbReference>
<evidence type="ECO:0000313" key="9">
    <source>
        <dbReference type="Proteomes" id="UP000442535"/>
    </source>
</evidence>
<keyword evidence="3 7" id="KW-0812">Transmembrane</keyword>
<proteinExistence type="predicted"/>
<keyword evidence="9" id="KW-1185">Reference proteome</keyword>
<gene>
    <name evidence="8" type="ORF">FYJ63_09800</name>
</gene>
<keyword evidence="4 7" id="KW-1133">Transmembrane helix</keyword>
<keyword evidence="5 7" id="KW-0472">Membrane</keyword>
<dbReference type="AlphaFoldDB" id="A0A7K0K501"/>
<evidence type="ECO:0000256" key="6">
    <source>
        <dbReference type="SAM" id="MobiDB-lite"/>
    </source>
</evidence>
<dbReference type="Pfam" id="PF03631">
    <property type="entry name" value="Virul_fac_BrkB"/>
    <property type="match status" value="1"/>
</dbReference>
<organism evidence="8 9">
    <name type="scientific">Mobiluncus porci</name>
    <dbReference type="NCBI Taxonomy" id="2652278"/>
    <lineage>
        <taxon>Bacteria</taxon>
        <taxon>Bacillati</taxon>
        <taxon>Actinomycetota</taxon>
        <taxon>Actinomycetes</taxon>
        <taxon>Actinomycetales</taxon>
        <taxon>Actinomycetaceae</taxon>
        <taxon>Mobiluncus</taxon>
    </lineage>
</organism>
<dbReference type="EMBL" id="VUMY01000021">
    <property type="protein sequence ID" value="MST50508.1"/>
    <property type="molecule type" value="Genomic_DNA"/>
</dbReference>
<evidence type="ECO:0000256" key="7">
    <source>
        <dbReference type="SAM" id="Phobius"/>
    </source>
</evidence>
<name>A0A7K0K501_9ACTO</name>
<dbReference type="PANTHER" id="PTHR30213:SF1">
    <property type="entry name" value="INNER MEMBRANE PROTEIN YHJD"/>
    <property type="match status" value="1"/>
</dbReference>
<evidence type="ECO:0000256" key="5">
    <source>
        <dbReference type="ARBA" id="ARBA00023136"/>
    </source>
</evidence>
<protein>
    <submittedName>
        <fullName evidence="8">YihY/virulence factor BrkB family protein</fullName>
    </submittedName>
</protein>
<comment type="caution">
    <text evidence="8">The sequence shown here is derived from an EMBL/GenBank/DDBJ whole genome shotgun (WGS) entry which is preliminary data.</text>
</comment>
<feature type="compositionally biased region" description="Basic and acidic residues" evidence="6">
    <location>
        <begin position="376"/>
        <end position="386"/>
    </location>
</feature>
<dbReference type="Proteomes" id="UP000442535">
    <property type="component" value="Unassembled WGS sequence"/>
</dbReference>
<evidence type="ECO:0000256" key="4">
    <source>
        <dbReference type="ARBA" id="ARBA00022989"/>
    </source>
</evidence>
<feature type="transmembrane region" description="Helical" evidence="7">
    <location>
        <begin position="42"/>
        <end position="64"/>
    </location>
</feature>
<feature type="transmembrane region" description="Helical" evidence="7">
    <location>
        <begin position="111"/>
        <end position="137"/>
    </location>
</feature>
<evidence type="ECO:0000256" key="2">
    <source>
        <dbReference type="ARBA" id="ARBA00022475"/>
    </source>
</evidence>
<sequence length="386" mass="42050">MTKPTDPDPKGLAALALKLKDKIFLNRFWRAYNRYTNIRSNLLAGGIAYTALFSLAGIVTLLIMSVRVALYALPVEANSLYEAINLWLPGAIKVNGESGVVDPAAIASPGFSWGTAVVFAVSFVAGLRVVSALRVTVQEAFGLPQRAWALWKEPLRDFLMFFVLGLGMLLSLVVSAGSVVALQTFRDSIPFEVPLPTWLINGIALILTSFVTAGLTVLILRYLALVRAPRRDVWLGAGLFAVVTSGLQMFGTFLATNLSPLVAPFAVLFTLVLWVNLLARLFLYTCCWIANPPLAPAPETDAPHFEESPNYVTLSSPHTLKWPHDPITGQTWSLGQENLAKTEARKIVGTPAEAGESEKTEEAKDSENSKSSQNSKAEENHEDNDH</sequence>
<dbReference type="GO" id="GO:0005886">
    <property type="term" value="C:plasma membrane"/>
    <property type="evidence" value="ECO:0007669"/>
    <property type="project" value="UniProtKB-SubCell"/>
</dbReference>
<feature type="transmembrane region" description="Helical" evidence="7">
    <location>
        <begin position="233"/>
        <end position="255"/>
    </location>
</feature>
<feature type="region of interest" description="Disordered" evidence="6">
    <location>
        <begin position="343"/>
        <end position="386"/>
    </location>
</feature>
<feature type="transmembrane region" description="Helical" evidence="7">
    <location>
        <begin position="158"/>
        <end position="182"/>
    </location>
</feature>
<evidence type="ECO:0000313" key="8">
    <source>
        <dbReference type="EMBL" id="MST50508.1"/>
    </source>
</evidence>
<comment type="subcellular location">
    <subcellularLocation>
        <location evidence="1">Cell membrane</location>
        <topology evidence="1">Multi-pass membrane protein</topology>
    </subcellularLocation>
</comment>
<dbReference type="InterPro" id="IPR017039">
    <property type="entry name" value="Virul_fac_BrkB"/>
</dbReference>
<evidence type="ECO:0000256" key="3">
    <source>
        <dbReference type="ARBA" id="ARBA00022692"/>
    </source>
</evidence>
<feature type="transmembrane region" description="Helical" evidence="7">
    <location>
        <begin position="261"/>
        <end position="283"/>
    </location>
</feature>
<reference evidence="8 9" key="1">
    <citation type="submission" date="2019-08" db="EMBL/GenBank/DDBJ databases">
        <title>In-depth cultivation of the pig gut microbiome towards novel bacterial diversity and tailored functional studies.</title>
        <authorList>
            <person name="Wylensek D."/>
            <person name="Hitch T.C.A."/>
            <person name="Clavel T."/>
        </authorList>
    </citation>
    <scope>NUCLEOTIDE SEQUENCE [LARGE SCALE GENOMIC DNA]</scope>
    <source>
        <strain evidence="8 9">RF-GAM-744-WT-7</strain>
    </source>
</reference>